<accession>A0AAE0U4J2</accession>
<proteinExistence type="predicted"/>
<reference evidence="1" key="2">
    <citation type="submission" date="2023-06" db="EMBL/GenBank/DDBJ databases">
        <authorList>
            <consortium name="Lawrence Berkeley National Laboratory"/>
            <person name="Haridas S."/>
            <person name="Hensen N."/>
            <person name="Bonometti L."/>
            <person name="Westerberg I."/>
            <person name="Brannstrom I.O."/>
            <person name="Guillou S."/>
            <person name="Cros-Aarteil S."/>
            <person name="Calhoun S."/>
            <person name="Kuo A."/>
            <person name="Mondo S."/>
            <person name="Pangilinan J."/>
            <person name="Riley R."/>
            <person name="LaButti K."/>
            <person name="Andreopoulos B."/>
            <person name="Lipzen A."/>
            <person name="Chen C."/>
            <person name="Yanf M."/>
            <person name="Daum C."/>
            <person name="Ng V."/>
            <person name="Clum A."/>
            <person name="Steindorff A."/>
            <person name="Ohm R."/>
            <person name="Martin F."/>
            <person name="Silar P."/>
            <person name="Natvig D."/>
            <person name="Lalanne C."/>
            <person name="Gautier V."/>
            <person name="Ament-velasquez S.L."/>
            <person name="Kruys A."/>
            <person name="Hutchinson M.I."/>
            <person name="Powell A.J."/>
            <person name="Barry K."/>
            <person name="Miller A.N."/>
            <person name="Grigoriev I.V."/>
            <person name="Debuchy R."/>
            <person name="Gladieux P."/>
            <person name="Thoren M.H."/>
            <person name="Johannesson H."/>
        </authorList>
    </citation>
    <scope>NUCLEOTIDE SEQUENCE</scope>
    <source>
        <strain evidence="1">CBS 232.78</strain>
    </source>
</reference>
<keyword evidence="2" id="KW-1185">Reference proteome</keyword>
<comment type="caution">
    <text evidence="1">The sequence shown here is derived from an EMBL/GenBank/DDBJ whole genome shotgun (WGS) entry which is preliminary data.</text>
</comment>
<protein>
    <recommendedName>
        <fullName evidence="3">Ribosomal RNA methyltransferase FtsJ domain-containing protein</fullName>
    </recommendedName>
</protein>
<dbReference type="EMBL" id="JAULSW010000002">
    <property type="protein sequence ID" value="KAK3390711.1"/>
    <property type="molecule type" value="Genomic_DNA"/>
</dbReference>
<evidence type="ECO:0008006" key="3">
    <source>
        <dbReference type="Google" id="ProtNLM"/>
    </source>
</evidence>
<name>A0AAE0U4J2_9PEZI</name>
<evidence type="ECO:0000313" key="2">
    <source>
        <dbReference type="Proteomes" id="UP001285441"/>
    </source>
</evidence>
<reference evidence="1" key="1">
    <citation type="journal article" date="2023" name="Mol. Phylogenet. Evol.">
        <title>Genome-scale phylogeny and comparative genomics of the fungal order Sordariales.</title>
        <authorList>
            <person name="Hensen N."/>
            <person name="Bonometti L."/>
            <person name="Westerberg I."/>
            <person name="Brannstrom I.O."/>
            <person name="Guillou S."/>
            <person name="Cros-Aarteil S."/>
            <person name="Calhoun S."/>
            <person name="Haridas S."/>
            <person name="Kuo A."/>
            <person name="Mondo S."/>
            <person name="Pangilinan J."/>
            <person name="Riley R."/>
            <person name="LaButti K."/>
            <person name="Andreopoulos B."/>
            <person name="Lipzen A."/>
            <person name="Chen C."/>
            <person name="Yan M."/>
            <person name="Daum C."/>
            <person name="Ng V."/>
            <person name="Clum A."/>
            <person name="Steindorff A."/>
            <person name="Ohm R.A."/>
            <person name="Martin F."/>
            <person name="Silar P."/>
            <person name="Natvig D.O."/>
            <person name="Lalanne C."/>
            <person name="Gautier V."/>
            <person name="Ament-Velasquez S.L."/>
            <person name="Kruys A."/>
            <person name="Hutchinson M.I."/>
            <person name="Powell A.J."/>
            <person name="Barry K."/>
            <person name="Miller A.N."/>
            <person name="Grigoriev I.V."/>
            <person name="Debuchy R."/>
            <person name="Gladieux P."/>
            <person name="Hiltunen Thoren M."/>
            <person name="Johannesson H."/>
        </authorList>
    </citation>
    <scope>NUCLEOTIDE SEQUENCE</scope>
    <source>
        <strain evidence="1">CBS 232.78</strain>
    </source>
</reference>
<gene>
    <name evidence="1" type="ORF">B0H63DRAFT_539138</name>
</gene>
<organism evidence="1 2">
    <name type="scientific">Podospora didyma</name>
    <dbReference type="NCBI Taxonomy" id="330526"/>
    <lineage>
        <taxon>Eukaryota</taxon>
        <taxon>Fungi</taxon>
        <taxon>Dikarya</taxon>
        <taxon>Ascomycota</taxon>
        <taxon>Pezizomycotina</taxon>
        <taxon>Sordariomycetes</taxon>
        <taxon>Sordariomycetidae</taxon>
        <taxon>Sordariales</taxon>
        <taxon>Podosporaceae</taxon>
        <taxon>Podospora</taxon>
    </lineage>
</organism>
<dbReference type="AlphaFoldDB" id="A0AAE0U4J2"/>
<evidence type="ECO:0000313" key="1">
    <source>
        <dbReference type="EMBL" id="KAK3390711.1"/>
    </source>
</evidence>
<dbReference type="Proteomes" id="UP001285441">
    <property type="component" value="Unassembled WGS sequence"/>
</dbReference>
<sequence>MHDTNSDGPDTSTAEVDARNALRQYIEENAPDYKELVALKRQGWQDDKADEHFQRQRTQAATADETTKNWFFAMTLKAGRGLKNMTCFISGLAAEVKDRDPMVLDLGMAPGGFRATVREILPNVQIRGVSLPVCQGGYEVRVPGWETDSNMKVEFLDITMVAEMGMPDLDASGTMFSHARLFSAKCSISPSAVYQQLFKVAQAVQADEVACRGGRDVEEAMTRATLVSDDNEETASQSMPSLGDVEEFIAGFGPRLIRLGNPVWKVQVDTLRKAPWKFAPSMQD</sequence>